<dbReference type="HOGENOM" id="CLU_468094_0_0_1"/>
<dbReference type="GO" id="GO:0005737">
    <property type="term" value="C:cytoplasm"/>
    <property type="evidence" value="ECO:0007669"/>
    <property type="project" value="TreeGrafter"/>
</dbReference>
<evidence type="ECO:0000313" key="2">
    <source>
        <dbReference type="EnsemblProtists" id="EOD09059"/>
    </source>
</evidence>
<dbReference type="PANTHER" id="PTHR46088:SF1">
    <property type="entry name" value="TUBULIN--TYROSINE LIGASE-LIKE PROTEIN 12"/>
    <property type="match status" value="1"/>
</dbReference>
<proteinExistence type="predicted"/>
<name>A0A0D3ICS4_EMIH1</name>
<dbReference type="KEGG" id="ehx:EMIHUDRAFT_105762"/>
<evidence type="ECO:0000256" key="1">
    <source>
        <dbReference type="SAM" id="MobiDB-lite"/>
    </source>
</evidence>
<feature type="compositionally biased region" description="Low complexity" evidence="1">
    <location>
        <begin position="239"/>
        <end position="257"/>
    </location>
</feature>
<dbReference type="InterPro" id="IPR027749">
    <property type="entry name" value="TTLL12"/>
</dbReference>
<feature type="compositionally biased region" description="Gly residues" evidence="1">
    <location>
        <begin position="569"/>
        <end position="583"/>
    </location>
</feature>
<dbReference type="RefSeq" id="XP_005761488.1">
    <property type="nucleotide sequence ID" value="XM_005761431.1"/>
</dbReference>
<feature type="compositionally biased region" description="Basic and acidic residues" evidence="1">
    <location>
        <begin position="558"/>
        <end position="568"/>
    </location>
</feature>
<dbReference type="eggNOG" id="KOG2155">
    <property type="taxonomic scope" value="Eukaryota"/>
</dbReference>
<sequence>MAREISSHFSSLDVERQFHAPLLHLANMASMAPPSEAEPVGPVRGTPDALFAARCGSIEASDVASEQAWLDLIPLSPADGESAPFAVLPPRLARMRHSASPTHRVAVVRGGEGKLIALAWPAISGARHGAEEVAEVELTRNYLEGRYKELSPLHCSLLLLPLLPHAARWAEPRERSAVQRRLRLWASEEGQRVDTARRRAEAASAAAGRLPSSASGRQVFLGWLAQAAGTTPPPPKPATAPAAPAAPSAPSAPVAPSALAPGRRLRVHTDLPQLAASLCGRRFELVPRPGDPDADLLHALLDAGPAPPSPWLPEAHSLPRQLADPRAPSRHTVTAALATLLGCAANAPHGPRLACRYVDRPLLVGGRKAVLRLHLAVASLSPPVAYASASGWYMRVSRAPFAGASDSDAEAHLTRGRYAGADEAVLPAAEAVRRLEEEHASLPGRWGEVWRRISGVLGRLVALLASRAAEGSRLARGGGRAAYGVDLLLAEGPGWRGGEEEAAGVVAGGAAPLPQPVLLEVNYSPDYELMLGLEPAFLSGMLERLFLLPAGGGQGGWERVEVPGDGHGRSGGGVDRTGRTGAG</sequence>
<dbReference type="InterPro" id="IPR004344">
    <property type="entry name" value="TTL/TTLL_fam"/>
</dbReference>
<dbReference type="PANTHER" id="PTHR46088">
    <property type="entry name" value="TUBULIN--TYROSINE LIGASE-LIKE PROTEIN 12"/>
    <property type="match status" value="1"/>
</dbReference>
<feature type="region of interest" description="Disordered" evidence="1">
    <location>
        <begin position="557"/>
        <end position="583"/>
    </location>
</feature>
<evidence type="ECO:0008006" key="4">
    <source>
        <dbReference type="Google" id="ProtNLM"/>
    </source>
</evidence>
<evidence type="ECO:0000313" key="3">
    <source>
        <dbReference type="Proteomes" id="UP000013827"/>
    </source>
</evidence>
<dbReference type="AlphaFoldDB" id="A0A0D3ICS4"/>
<organism evidence="2 3">
    <name type="scientific">Emiliania huxleyi (strain CCMP1516)</name>
    <dbReference type="NCBI Taxonomy" id="280463"/>
    <lineage>
        <taxon>Eukaryota</taxon>
        <taxon>Haptista</taxon>
        <taxon>Haptophyta</taxon>
        <taxon>Prymnesiophyceae</taxon>
        <taxon>Isochrysidales</taxon>
        <taxon>Noelaerhabdaceae</taxon>
        <taxon>Emiliania</taxon>
    </lineage>
</organism>
<dbReference type="Gene3D" id="3.30.470.20">
    <property type="entry name" value="ATP-grasp fold, B domain"/>
    <property type="match status" value="1"/>
</dbReference>
<protein>
    <recommendedName>
        <fullName evidence="4">Tubulin-tyrosine ligase</fullName>
    </recommendedName>
</protein>
<dbReference type="Proteomes" id="UP000013827">
    <property type="component" value="Unassembled WGS sequence"/>
</dbReference>
<dbReference type="STRING" id="2903.R1DK25"/>
<reference evidence="3" key="1">
    <citation type="journal article" date="2013" name="Nature">
        <title>Pan genome of the phytoplankton Emiliania underpins its global distribution.</title>
        <authorList>
            <person name="Read B.A."/>
            <person name="Kegel J."/>
            <person name="Klute M.J."/>
            <person name="Kuo A."/>
            <person name="Lefebvre S.C."/>
            <person name="Maumus F."/>
            <person name="Mayer C."/>
            <person name="Miller J."/>
            <person name="Monier A."/>
            <person name="Salamov A."/>
            <person name="Young J."/>
            <person name="Aguilar M."/>
            <person name="Claverie J.M."/>
            <person name="Frickenhaus S."/>
            <person name="Gonzalez K."/>
            <person name="Herman E.K."/>
            <person name="Lin Y.C."/>
            <person name="Napier J."/>
            <person name="Ogata H."/>
            <person name="Sarno A.F."/>
            <person name="Shmutz J."/>
            <person name="Schroeder D."/>
            <person name="de Vargas C."/>
            <person name="Verret F."/>
            <person name="von Dassow P."/>
            <person name="Valentin K."/>
            <person name="Van de Peer Y."/>
            <person name="Wheeler G."/>
            <person name="Dacks J.B."/>
            <person name="Delwiche C.F."/>
            <person name="Dyhrman S.T."/>
            <person name="Glockner G."/>
            <person name="John U."/>
            <person name="Richards T."/>
            <person name="Worden A.Z."/>
            <person name="Zhang X."/>
            <person name="Grigoriev I.V."/>
            <person name="Allen A.E."/>
            <person name="Bidle K."/>
            <person name="Borodovsky M."/>
            <person name="Bowler C."/>
            <person name="Brownlee C."/>
            <person name="Cock J.M."/>
            <person name="Elias M."/>
            <person name="Gladyshev V.N."/>
            <person name="Groth M."/>
            <person name="Guda C."/>
            <person name="Hadaegh A."/>
            <person name="Iglesias-Rodriguez M.D."/>
            <person name="Jenkins J."/>
            <person name="Jones B.M."/>
            <person name="Lawson T."/>
            <person name="Leese F."/>
            <person name="Lindquist E."/>
            <person name="Lobanov A."/>
            <person name="Lomsadze A."/>
            <person name="Malik S.B."/>
            <person name="Marsh M.E."/>
            <person name="Mackinder L."/>
            <person name="Mock T."/>
            <person name="Mueller-Roeber B."/>
            <person name="Pagarete A."/>
            <person name="Parker M."/>
            <person name="Probert I."/>
            <person name="Quesneville H."/>
            <person name="Raines C."/>
            <person name="Rensing S.A."/>
            <person name="Riano-Pachon D.M."/>
            <person name="Richier S."/>
            <person name="Rokitta S."/>
            <person name="Shiraiwa Y."/>
            <person name="Soanes D.M."/>
            <person name="van der Giezen M."/>
            <person name="Wahlund T.M."/>
            <person name="Williams B."/>
            <person name="Wilson W."/>
            <person name="Wolfe G."/>
            <person name="Wurch L.L."/>
        </authorList>
    </citation>
    <scope>NUCLEOTIDE SEQUENCE</scope>
</reference>
<dbReference type="GeneID" id="17255202"/>
<reference evidence="2" key="2">
    <citation type="submission" date="2024-10" db="UniProtKB">
        <authorList>
            <consortium name="EnsemblProtists"/>
        </authorList>
    </citation>
    <scope>IDENTIFICATION</scope>
</reference>
<keyword evidence="3" id="KW-1185">Reference proteome</keyword>
<dbReference type="Pfam" id="PF03133">
    <property type="entry name" value="TTL"/>
    <property type="match status" value="1"/>
</dbReference>
<feature type="region of interest" description="Disordered" evidence="1">
    <location>
        <begin position="227"/>
        <end position="257"/>
    </location>
</feature>
<accession>A0A0D3ICS4</accession>
<dbReference type="EnsemblProtists" id="EOD09059">
    <property type="protein sequence ID" value="EOD09059"/>
    <property type="gene ID" value="EMIHUDRAFT_105762"/>
</dbReference>
<dbReference type="PaxDb" id="2903-EOD09059"/>